<reference evidence="1 2" key="1">
    <citation type="submission" date="2020-04" db="EMBL/GenBank/DDBJ databases">
        <authorList>
            <person name="Hitch T.C.A."/>
            <person name="Wylensek D."/>
            <person name="Clavel T."/>
        </authorList>
    </citation>
    <scope>NUCLEOTIDE SEQUENCE [LARGE SCALE GENOMIC DNA]</scope>
    <source>
        <strain evidence="1 2">BSM-130-P53-3C</strain>
    </source>
</reference>
<gene>
    <name evidence="1" type="ORF">HF844_03195</name>
</gene>
<evidence type="ECO:0000313" key="2">
    <source>
        <dbReference type="Proteomes" id="UP000588369"/>
    </source>
</evidence>
<sequence length="321" mass="36764">MIDIRQCSMLVQRSLNGRSAEFFESTRARLIRVRAVTFQRCLMTQSRCSKSLVFGLATALKLLCVDVPAELDTEDITVVVPRSCDRPRLAGVRPIVWPHQLPTTTIDGITCVIPDMTWIMYARKAGLQELVLLGDALMRRDSEQKWYSPGQLESVFSDFVRTAGIGDDSRLQTCSRALKLMRENTDSFPETLLRLMLMQYGLPCPQVNYCLELPDMGSTRDERLFLDLAYSQARVAIEYDGRQHAWQWDRDQRRLKAIGDAHWLHVPVTNNDLRSEESRAALVASVIDRLERQLGRRVRRGRPLPLLQLTAGNRKRDVDTF</sequence>
<protein>
    <recommendedName>
        <fullName evidence="3">DUF559 domain-containing protein</fullName>
    </recommendedName>
</protein>
<comment type="caution">
    <text evidence="1">The sequence shown here is derived from an EMBL/GenBank/DDBJ whole genome shotgun (WGS) entry which is preliminary data.</text>
</comment>
<evidence type="ECO:0000313" key="1">
    <source>
        <dbReference type="EMBL" id="NME61809.1"/>
    </source>
</evidence>
<dbReference type="Proteomes" id="UP000588369">
    <property type="component" value="Unassembled WGS sequence"/>
</dbReference>
<dbReference type="SUPFAM" id="SSF52980">
    <property type="entry name" value="Restriction endonuclease-like"/>
    <property type="match status" value="1"/>
</dbReference>
<name>A0A7X9NQ84_9BIFI</name>
<dbReference type="AlphaFoldDB" id="A0A7X9NQ84"/>
<evidence type="ECO:0008006" key="3">
    <source>
        <dbReference type="Google" id="ProtNLM"/>
    </source>
</evidence>
<dbReference type="RefSeq" id="WP_168983889.1">
    <property type="nucleotide sequence ID" value="NZ_JABAGI010000002.1"/>
</dbReference>
<accession>A0A7X9NQ84</accession>
<organism evidence="1 2">
    <name type="scientific">Bifidobacterium thermophilum</name>
    <dbReference type="NCBI Taxonomy" id="33905"/>
    <lineage>
        <taxon>Bacteria</taxon>
        <taxon>Bacillati</taxon>
        <taxon>Actinomycetota</taxon>
        <taxon>Actinomycetes</taxon>
        <taxon>Bifidobacteriales</taxon>
        <taxon>Bifidobacteriaceae</taxon>
        <taxon>Bifidobacterium</taxon>
    </lineage>
</organism>
<proteinExistence type="predicted"/>
<dbReference type="EMBL" id="JABAGI010000002">
    <property type="protein sequence ID" value="NME61809.1"/>
    <property type="molecule type" value="Genomic_DNA"/>
</dbReference>
<dbReference type="InterPro" id="IPR011335">
    <property type="entry name" value="Restrct_endonuc-II-like"/>
</dbReference>